<proteinExistence type="predicted"/>
<gene>
    <name evidence="1" type="ORF">J2I46_29390</name>
</gene>
<organism evidence="1 2">
    <name type="scientific">Fibrella forsythiae</name>
    <dbReference type="NCBI Taxonomy" id="2817061"/>
    <lineage>
        <taxon>Bacteria</taxon>
        <taxon>Pseudomonadati</taxon>
        <taxon>Bacteroidota</taxon>
        <taxon>Cytophagia</taxon>
        <taxon>Cytophagales</taxon>
        <taxon>Spirosomataceae</taxon>
        <taxon>Fibrella</taxon>
    </lineage>
</organism>
<reference evidence="1 2" key="1">
    <citation type="submission" date="2021-03" db="EMBL/GenBank/DDBJ databases">
        <title>Fibrella sp. HMF5405 genome sequencing and assembly.</title>
        <authorList>
            <person name="Kang H."/>
            <person name="Kim H."/>
            <person name="Bae S."/>
            <person name="Joh K."/>
        </authorList>
    </citation>
    <scope>NUCLEOTIDE SEQUENCE [LARGE SCALE GENOMIC DNA]</scope>
    <source>
        <strain evidence="1 2">HMF5405</strain>
    </source>
</reference>
<accession>A0ABS3JRT9</accession>
<comment type="caution">
    <text evidence="1">The sequence shown here is derived from an EMBL/GenBank/DDBJ whole genome shotgun (WGS) entry which is preliminary data.</text>
</comment>
<dbReference type="RefSeq" id="WP_207332682.1">
    <property type="nucleotide sequence ID" value="NZ_JAFMYW010000013.1"/>
</dbReference>
<dbReference type="EMBL" id="JAFMYW010000013">
    <property type="protein sequence ID" value="MBO0952730.1"/>
    <property type="molecule type" value="Genomic_DNA"/>
</dbReference>
<protein>
    <recommendedName>
        <fullName evidence="3">Lipoprotein</fullName>
    </recommendedName>
</protein>
<dbReference type="PROSITE" id="PS51257">
    <property type="entry name" value="PROKAR_LIPOPROTEIN"/>
    <property type="match status" value="1"/>
</dbReference>
<keyword evidence="2" id="KW-1185">Reference proteome</keyword>
<evidence type="ECO:0008006" key="3">
    <source>
        <dbReference type="Google" id="ProtNLM"/>
    </source>
</evidence>
<name>A0ABS3JRT9_9BACT</name>
<evidence type="ECO:0000313" key="1">
    <source>
        <dbReference type="EMBL" id="MBO0952730.1"/>
    </source>
</evidence>
<evidence type="ECO:0000313" key="2">
    <source>
        <dbReference type="Proteomes" id="UP000664628"/>
    </source>
</evidence>
<sequence length="100" mass="10506">MKIRTLSFSVVTAIALLVGCKKSSDTLTPGGCDNASALGDKFTAAASAFSSDPTNKTKCNAYVDAYKAYADAVIACTSLYTAQQRSDIQASYTKAKDDCK</sequence>
<dbReference type="Proteomes" id="UP000664628">
    <property type="component" value="Unassembled WGS sequence"/>
</dbReference>